<dbReference type="Proteomes" id="UP000805649">
    <property type="component" value="Unassembled WGS sequence"/>
</dbReference>
<evidence type="ECO:0000313" key="1">
    <source>
        <dbReference type="EMBL" id="KAL0938503.1"/>
    </source>
</evidence>
<organism evidence="1 2">
    <name type="scientific">Colletotrichum truncatum</name>
    <name type="common">Anthracnose fungus</name>
    <name type="synonym">Colletotrichum capsici</name>
    <dbReference type="NCBI Taxonomy" id="5467"/>
    <lineage>
        <taxon>Eukaryota</taxon>
        <taxon>Fungi</taxon>
        <taxon>Dikarya</taxon>
        <taxon>Ascomycota</taxon>
        <taxon>Pezizomycotina</taxon>
        <taxon>Sordariomycetes</taxon>
        <taxon>Hypocreomycetidae</taxon>
        <taxon>Glomerellales</taxon>
        <taxon>Glomerellaceae</taxon>
        <taxon>Colletotrichum</taxon>
        <taxon>Colletotrichum truncatum species complex</taxon>
    </lineage>
</organism>
<dbReference type="EMBL" id="VUJX02000003">
    <property type="protein sequence ID" value="KAL0938503.1"/>
    <property type="molecule type" value="Genomic_DNA"/>
</dbReference>
<accession>A0ACC3Z321</accession>
<sequence length="35" mass="3997">MSQAIFAAVSLFHFKWDATNTMCIRIILPDTDKPN</sequence>
<keyword evidence="2" id="KW-1185">Reference proteome</keyword>
<evidence type="ECO:0000313" key="2">
    <source>
        <dbReference type="Proteomes" id="UP000805649"/>
    </source>
</evidence>
<name>A0ACC3Z321_COLTU</name>
<proteinExistence type="predicted"/>
<protein>
    <submittedName>
        <fullName evidence="1">Uncharacterized protein</fullName>
    </submittedName>
</protein>
<gene>
    <name evidence="1" type="ORF">CTRU02_205113</name>
</gene>
<reference evidence="1 2" key="1">
    <citation type="journal article" date="2020" name="Phytopathology">
        <title>Genome Sequence Resources of Colletotrichum truncatum, C. plurivorum, C. musicola, and C. sojae: Four Species Pathogenic to Soybean (Glycine max).</title>
        <authorList>
            <person name="Rogerio F."/>
            <person name="Boufleur T.R."/>
            <person name="Ciampi-Guillardi M."/>
            <person name="Sukno S.A."/>
            <person name="Thon M.R."/>
            <person name="Massola Junior N.S."/>
            <person name="Baroncelli R."/>
        </authorList>
    </citation>
    <scope>NUCLEOTIDE SEQUENCE [LARGE SCALE GENOMIC DNA]</scope>
    <source>
        <strain evidence="1 2">CMES1059</strain>
    </source>
</reference>
<comment type="caution">
    <text evidence="1">The sequence shown here is derived from an EMBL/GenBank/DDBJ whole genome shotgun (WGS) entry which is preliminary data.</text>
</comment>